<dbReference type="OrthoDB" id="100022at2759"/>
<dbReference type="STRING" id="4781.A0A0P1AZ25"/>
<protein>
    <submittedName>
        <fullName evidence="2">IQ motif, EF-hand binding site</fullName>
    </submittedName>
</protein>
<proteinExistence type="predicted"/>
<evidence type="ECO:0000313" key="3">
    <source>
        <dbReference type="Proteomes" id="UP000054928"/>
    </source>
</evidence>
<evidence type="ECO:0000313" key="2">
    <source>
        <dbReference type="EMBL" id="CEG46430.1"/>
    </source>
</evidence>
<feature type="compositionally biased region" description="Polar residues" evidence="1">
    <location>
        <begin position="135"/>
        <end position="151"/>
    </location>
</feature>
<sequence length="2278" mass="263366">MSDRLDQRVLLFAEDRCKTEKISSNTVMTTFKQKTDEFDAKMTTIRARLEVSRKLVSSEHSCFLPAVATSPTHLSTRSKHSLSLDQLKLPLLRQISVKRRSDAFQKIQLTKVISSDISSVRDADALEQVDAYMTRRNQNQSGNPPTSTVASSFDDVERRCEEHTPRNMSRPESTAFSIDEEKVSDTEINSQFMVNLNTSSNVLPMEIAAIENDVHSFRSMQRIGSWLGMNEAKRNMPMLAIQSGCEDRFQVAGTAERLNVNDSSVMNKIFREVTDCDIANSRLECNASLCREWVLFARCSRKRADKSSNYASVHLKSNTGLGCLRRHFYISFEEKQQMIEWVQTKESRLERNILCVIIEREALIERVHRLCNECMAQYQQNMVAETGDMIMKLLTELSHVRFLTVKVLENIDQWRRYARKIGFARYDSQLNQEDMANVVSERAAYGWSVSITLDTEKRLYKSSKGFVSKTKRFCRSKVIFGKPEKQTIYLGYYDTKESAERAYDERAASEARRLNLTVKQIPCRRNVFRSCGKHFAVESEKGGSSFCIECMTKLSASSSPSMNDWKPPFFFGSNGNYIMKMAKDLDFLNDVIPLKKALNNGRGIDDEVFPVCGNVLLLHKIPNQDPDLATFTTFVTSSACQPKSSIPGMSNIGEEFQGRKRILKAQQLYLQELQIYQSGLSTDSANMNKIDQNLQKDKASEPSALQYRLVEALYWDHCAALKIPQERAPLAMRQQNIWCRPDAGEWSSLLIRGAHQRHFLFENKLEKAGNDLMQKRHALLRGLRRLRKVPLYLIQSRTSFIKLIAAGQKLRGDVLQLEINNVTKRLDQYDLWCKKALLVQRMIRGEIGRRKARATKAAFHLAHKLRVYYYKQVASLAKMFYESEIRTMAIRKAKKKICTPVYIRVVKMDGELAIVTFHSLRHFDFYYVNDHKAATNSHSIMSSSCCFTCARRFDVKCQYRAQDSKFEVGREVCTCFLNGGSNSKDVQNRESWLIRAYSPSHNNVYRLRLESTQLHRLLLSIKLNLHMSSTYHPLISNMETKLLKAAAASRYADFFSKKAKSAVKTLSNWRRIHSDAIDQRESLAAELKRSLTLLNSLNSFLAVSISDTKRALDYTYRSFSEAQAWDQLENANDRTSILQKRQLTKRIEECRQDVERLRYECFKATYNEQYIQARVLKSNDDYNLTWYPLMERYCQAAEKALFVSHSAKQRMESVMAHICQSCLTLRDCNIVPIRRNLILQNPTWNDMALPGINIPGLRNQLTYLRRRTIKLSSVATFAQKTWRVMITVSMSLIVNYDSRTKRDFWITAYDPVDCSEHKIFLEYELLQLVIGLSGRKLWYSSSRSKRSIWRATADILISIAMLDRFTGEFTLHKLTFFHMLRELTPRFLSSKVMQDLQKGRKCGQGDIVLRQAAVVDKKICMVVVYENWGDLTFAIYHTSSGDSYRLSVPLSQVFDLLSQKPLMLRLWICCVKSNSYSSLTLLYILKHVRFFQRDSGREDVQIELLAQENITVYQKVRQIQKRKVLVSILEDRAGDFQINVYDMSSELTYKLSMERESLHRILKTCDVPTFSEFQSRNKLATSSSALLLSRNRELLFKWMCSRLRFRNIAEHPSWISSESSSLLSGLHLRESFQILNRWIATSSRNPIQAVSEADITRRALAIDANAFSSLLFDQLTMIANPHLPFELDKQYVGTMDWIEAVAASSSTSQAWKKELPFMRVDFFVGAHKLFVRLRKELELETKERKRRETWADMEQEDHDALILDISRLMDKSNALLTRMRHKLLDLRTAATNKIEQWNFVHLQIRKNIYSADMEISTDVVSPFFESVRMFREDNNSVFLNLVNRWVPTPSTDLHTFISLASLDHLWYSTKAAASLLQACLKKIDLDFIPTLCKFESRFNKISYRDRCLEKLWKHRRQILQLFGSPNRPSSVSTAPIETNGDATMNNEADDQTMHLDNQIPPARTTTSNMINTGLLIPSNISEPIIEIFLTEMPLWAPSESFSYEVYAQTLVDKLSPVFNQQWRQQNCCSRFGPTLSDETCHLTCKRLPYGILVCEKVDCEVLSRDEMTQYNPRGAALTGNYTICGLAFFWPLQMHCGWNQRILDCSHFLTGLVTSSKMFAPQKNSLEQRNKVRSAKYLPWKQFAIKKLRISQAVKRNRTHEVMCIDSLNYEDEMVEKDKRTVTIFTIEFQQLQIYLGEFTIENFRSGTNVTKWMKHFFSMRQELIRNGSKHEKNWRIMKSDMQVNSNVLDLCDSYGNAIRIPCSQNDGFISGNHLGKQ</sequence>
<name>A0A0P1AZ25_PLAHL</name>
<keyword evidence="3" id="KW-1185">Reference proteome</keyword>
<dbReference type="OMA" id="WLIRAYS"/>
<dbReference type="EMBL" id="CCYD01002047">
    <property type="protein sequence ID" value="CEG46430.1"/>
    <property type="molecule type" value="Genomic_DNA"/>
</dbReference>
<organism evidence="2 3">
    <name type="scientific">Plasmopara halstedii</name>
    <name type="common">Downy mildew of sunflower</name>
    <dbReference type="NCBI Taxonomy" id="4781"/>
    <lineage>
        <taxon>Eukaryota</taxon>
        <taxon>Sar</taxon>
        <taxon>Stramenopiles</taxon>
        <taxon>Oomycota</taxon>
        <taxon>Peronosporomycetes</taxon>
        <taxon>Peronosporales</taxon>
        <taxon>Peronosporaceae</taxon>
        <taxon>Plasmopara</taxon>
    </lineage>
</organism>
<reference evidence="3" key="1">
    <citation type="submission" date="2014-09" db="EMBL/GenBank/DDBJ databases">
        <authorList>
            <person name="Sharma Rahul"/>
            <person name="Thines Marco"/>
        </authorList>
    </citation>
    <scope>NUCLEOTIDE SEQUENCE [LARGE SCALE GENOMIC DNA]</scope>
</reference>
<dbReference type="Proteomes" id="UP000054928">
    <property type="component" value="Unassembled WGS sequence"/>
</dbReference>
<feature type="region of interest" description="Disordered" evidence="1">
    <location>
        <begin position="135"/>
        <end position="155"/>
    </location>
</feature>
<accession>A0A0P1AZ25</accession>
<evidence type="ECO:0000256" key="1">
    <source>
        <dbReference type="SAM" id="MobiDB-lite"/>
    </source>
</evidence>
<dbReference type="PROSITE" id="PS50096">
    <property type="entry name" value="IQ"/>
    <property type="match status" value="1"/>
</dbReference>
<dbReference type="RefSeq" id="XP_024582799.1">
    <property type="nucleotide sequence ID" value="XM_024717285.1"/>
</dbReference>
<dbReference type="GeneID" id="36397888"/>